<sequence length="214" mass="23123">MASPAARPPTLPSFDIYFEPRGPGQIQTLPILRSALGKAPRFLGSGRQTTLRAQWREGRGDGKSLSALVPILLHQVVTAITSAPATTPRSRPVTPPGPWHSLGVNQEGPRTKLTDRCYPDRVNRPLGILSPAWRGQERSEQQLTSLPRVQPRTGARVGVRAPGMQTALPAHVVVERSPAEAISGGFKEEAAFTLGFEECVAFRSLKARQAGNRA</sequence>
<name>A0AC59YGM8_RANTA</name>
<reference evidence="1" key="1">
    <citation type="submission" date="2023-05" db="EMBL/GenBank/DDBJ databases">
        <authorList>
            <consortium name="ELIXIR-Norway"/>
        </authorList>
    </citation>
    <scope>NUCLEOTIDE SEQUENCE</scope>
</reference>
<dbReference type="Proteomes" id="UP001162501">
    <property type="component" value="Chromosome 15"/>
</dbReference>
<reference evidence="1" key="2">
    <citation type="submission" date="2025-03" db="EMBL/GenBank/DDBJ databases">
        <authorList>
            <consortium name="ELIXIR-Norway"/>
            <consortium name="Elixir Norway"/>
        </authorList>
    </citation>
    <scope>NUCLEOTIDE SEQUENCE</scope>
</reference>
<organism evidence="1 2">
    <name type="scientific">Rangifer tarandus platyrhynchus</name>
    <name type="common">Svalbard reindeer</name>
    <dbReference type="NCBI Taxonomy" id="3082113"/>
    <lineage>
        <taxon>Eukaryota</taxon>
        <taxon>Metazoa</taxon>
        <taxon>Chordata</taxon>
        <taxon>Craniata</taxon>
        <taxon>Vertebrata</taxon>
        <taxon>Euteleostomi</taxon>
        <taxon>Mammalia</taxon>
        <taxon>Eutheria</taxon>
        <taxon>Laurasiatheria</taxon>
        <taxon>Artiodactyla</taxon>
        <taxon>Ruminantia</taxon>
        <taxon>Pecora</taxon>
        <taxon>Cervidae</taxon>
        <taxon>Odocoileinae</taxon>
        <taxon>Rangifer</taxon>
    </lineage>
</organism>
<evidence type="ECO:0000313" key="1">
    <source>
        <dbReference type="EMBL" id="CAM9684192.1"/>
    </source>
</evidence>
<proteinExistence type="predicted"/>
<accession>A0AC59YGM8</accession>
<gene>
    <name evidence="1" type="ORF">MRATA1EN22A_LOCUS5986</name>
</gene>
<protein>
    <submittedName>
        <fullName evidence="1">Uncharacterized protein</fullName>
    </submittedName>
</protein>
<dbReference type="EMBL" id="OX596099">
    <property type="protein sequence ID" value="CAM9684192.1"/>
    <property type="molecule type" value="Genomic_DNA"/>
</dbReference>
<evidence type="ECO:0000313" key="2">
    <source>
        <dbReference type="Proteomes" id="UP001162501"/>
    </source>
</evidence>